<dbReference type="EMBL" id="CAFBMC010000021">
    <property type="protein sequence ID" value="CAB4893838.1"/>
    <property type="molecule type" value="Genomic_DNA"/>
</dbReference>
<sequence>MDARDPNCAIPFAVSHDGSMAPDVFPHKSRQKGIILGWVSAMVLALLAMNSPAFAQDSTGNTHAESKMNSRLAKRAISKVIGSDISYVVMDAATSRIVSSRNADKAMLPASNMKIVTATNALSTMSPTKVFTTSIFSGPTPNSVVLQGGGDPLLTKFTLKTLASQTAALIDPTEPLIVDTDVNLFPKATDGPGWTKGYIPSVISPVTSLALYGDYTHTPIENAVTQFIDDMNALGIHASRGLEVDVSAQAQPLTSVSPHTVTDAVHVMLLDSENNIAENLFRHVALATQHPPTWQGSSDAAIANLNLLGVDTAGLRLADGSGVSREDRLNALSLAVILRLTSTIDAARFAVMFDSGSLPTAGVDGTLKAKFHRFTSRPSSCARGEIRAKTGTLHDTITLSGTTHDADGQLKVFSFLVNDQPANVIPLRTRQAIDGLAATITGCW</sequence>
<evidence type="ECO:0000256" key="1">
    <source>
        <dbReference type="ARBA" id="ARBA00006096"/>
    </source>
</evidence>
<keyword evidence="2" id="KW-0378">Hydrolase</keyword>
<organism evidence="4">
    <name type="scientific">freshwater metagenome</name>
    <dbReference type="NCBI Taxonomy" id="449393"/>
    <lineage>
        <taxon>unclassified sequences</taxon>
        <taxon>metagenomes</taxon>
        <taxon>ecological metagenomes</taxon>
    </lineage>
</organism>
<feature type="transmembrane region" description="Helical" evidence="3">
    <location>
        <begin position="35"/>
        <end position="55"/>
    </location>
</feature>
<proteinExistence type="inferred from homology"/>
<dbReference type="PRINTS" id="PR00922">
    <property type="entry name" value="DADACBPTASE3"/>
</dbReference>
<dbReference type="Pfam" id="PF02113">
    <property type="entry name" value="Peptidase_S13"/>
    <property type="match status" value="2"/>
</dbReference>
<dbReference type="InterPro" id="IPR000667">
    <property type="entry name" value="Peptidase_S13"/>
</dbReference>
<dbReference type="InterPro" id="IPR012338">
    <property type="entry name" value="Beta-lactam/transpept-like"/>
</dbReference>
<dbReference type="Gene3D" id="3.40.710.10">
    <property type="entry name" value="DD-peptidase/beta-lactamase superfamily"/>
    <property type="match status" value="2"/>
</dbReference>
<dbReference type="GO" id="GO:0006508">
    <property type="term" value="P:proteolysis"/>
    <property type="evidence" value="ECO:0007669"/>
    <property type="project" value="InterPro"/>
</dbReference>
<accession>A0A6J7FIT6</accession>
<dbReference type="PANTHER" id="PTHR30023">
    <property type="entry name" value="D-ALANYL-D-ALANINE CARBOXYPEPTIDASE"/>
    <property type="match status" value="1"/>
</dbReference>
<reference evidence="4" key="1">
    <citation type="submission" date="2020-05" db="EMBL/GenBank/DDBJ databases">
        <authorList>
            <person name="Chiriac C."/>
            <person name="Salcher M."/>
            <person name="Ghai R."/>
            <person name="Kavagutti S V."/>
        </authorList>
    </citation>
    <scope>NUCLEOTIDE SEQUENCE</scope>
</reference>
<keyword evidence="3" id="KW-0812">Transmembrane</keyword>
<dbReference type="GO" id="GO:0000270">
    <property type="term" value="P:peptidoglycan metabolic process"/>
    <property type="evidence" value="ECO:0007669"/>
    <property type="project" value="TreeGrafter"/>
</dbReference>
<evidence type="ECO:0000313" key="4">
    <source>
        <dbReference type="EMBL" id="CAB4893838.1"/>
    </source>
</evidence>
<dbReference type="SUPFAM" id="SSF56601">
    <property type="entry name" value="beta-lactamase/transpeptidase-like"/>
    <property type="match status" value="1"/>
</dbReference>
<evidence type="ECO:0000256" key="3">
    <source>
        <dbReference type="SAM" id="Phobius"/>
    </source>
</evidence>
<gene>
    <name evidence="4" type="ORF">UFOPK3495_00567</name>
</gene>
<keyword evidence="3" id="KW-0472">Membrane</keyword>
<protein>
    <submittedName>
        <fullName evidence="4">Unannotated protein</fullName>
    </submittedName>
</protein>
<evidence type="ECO:0000256" key="2">
    <source>
        <dbReference type="ARBA" id="ARBA00022801"/>
    </source>
</evidence>
<comment type="similarity">
    <text evidence="1">Belongs to the peptidase S13 family.</text>
</comment>
<keyword evidence="3" id="KW-1133">Transmembrane helix</keyword>
<dbReference type="GO" id="GO:0004185">
    <property type="term" value="F:serine-type carboxypeptidase activity"/>
    <property type="evidence" value="ECO:0007669"/>
    <property type="project" value="InterPro"/>
</dbReference>
<dbReference type="PANTHER" id="PTHR30023:SF0">
    <property type="entry name" value="PENICILLIN-SENSITIVE CARBOXYPEPTIDASE A"/>
    <property type="match status" value="1"/>
</dbReference>
<name>A0A6J7FIT6_9ZZZZ</name>
<dbReference type="AlphaFoldDB" id="A0A6J7FIT6"/>